<organism evidence="10 11">
    <name type="scientific">Coniochaeta hoffmannii</name>
    <dbReference type="NCBI Taxonomy" id="91930"/>
    <lineage>
        <taxon>Eukaryota</taxon>
        <taxon>Fungi</taxon>
        <taxon>Dikarya</taxon>
        <taxon>Ascomycota</taxon>
        <taxon>Pezizomycotina</taxon>
        <taxon>Sordariomycetes</taxon>
        <taxon>Sordariomycetidae</taxon>
        <taxon>Coniochaetales</taxon>
        <taxon>Coniochaetaceae</taxon>
        <taxon>Coniochaeta</taxon>
    </lineage>
</organism>
<evidence type="ECO:0000313" key="10">
    <source>
        <dbReference type="EMBL" id="KAJ9162125.1"/>
    </source>
</evidence>
<dbReference type="AlphaFoldDB" id="A0AA38VZX3"/>
<comment type="caution">
    <text evidence="10">The sequence shown here is derived from an EMBL/GenBank/DDBJ whole genome shotgun (WGS) entry which is preliminary data.</text>
</comment>
<evidence type="ECO:0000256" key="2">
    <source>
        <dbReference type="ARBA" id="ARBA00022723"/>
    </source>
</evidence>
<evidence type="ECO:0000313" key="11">
    <source>
        <dbReference type="Proteomes" id="UP001174691"/>
    </source>
</evidence>
<dbReference type="GO" id="GO:0000981">
    <property type="term" value="F:DNA-binding transcription factor activity, RNA polymerase II-specific"/>
    <property type="evidence" value="ECO:0007669"/>
    <property type="project" value="InterPro"/>
</dbReference>
<keyword evidence="3" id="KW-0862">Zinc</keyword>
<evidence type="ECO:0000256" key="1">
    <source>
        <dbReference type="ARBA" id="ARBA00004123"/>
    </source>
</evidence>
<dbReference type="GO" id="GO:0003677">
    <property type="term" value="F:DNA binding"/>
    <property type="evidence" value="ECO:0007669"/>
    <property type="project" value="UniProtKB-KW"/>
</dbReference>
<evidence type="ECO:0000256" key="8">
    <source>
        <dbReference type="SAM" id="MobiDB-lite"/>
    </source>
</evidence>
<feature type="region of interest" description="Disordered" evidence="8">
    <location>
        <begin position="1"/>
        <end position="36"/>
    </location>
</feature>
<dbReference type="PANTHER" id="PTHR31313:SF81">
    <property type="entry name" value="TY1 ENHANCER ACTIVATOR"/>
    <property type="match status" value="1"/>
</dbReference>
<comment type="subcellular location">
    <subcellularLocation>
        <location evidence="1">Nucleus</location>
    </subcellularLocation>
</comment>
<dbReference type="SMART" id="SM00066">
    <property type="entry name" value="GAL4"/>
    <property type="match status" value="1"/>
</dbReference>
<evidence type="ECO:0000259" key="9">
    <source>
        <dbReference type="PROSITE" id="PS50048"/>
    </source>
</evidence>
<gene>
    <name evidence="10" type="ORF">NKR19_g1654</name>
</gene>
<evidence type="ECO:0000256" key="5">
    <source>
        <dbReference type="ARBA" id="ARBA00023125"/>
    </source>
</evidence>
<accession>A0AA38VZX3</accession>
<protein>
    <recommendedName>
        <fullName evidence="9">Zn(2)-C6 fungal-type domain-containing protein</fullName>
    </recommendedName>
</protein>
<evidence type="ECO:0000256" key="7">
    <source>
        <dbReference type="ARBA" id="ARBA00023242"/>
    </source>
</evidence>
<dbReference type="PROSITE" id="PS00463">
    <property type="entry name" value="ZN2_CY6_FUNGAL_1"/>
    <property type="match status" value="1"/>
</dbReference>
<dbReference type="SUPFAM" id="SSF57701">
    <property type="entry name" value="Zn2/Cys6 DNA-binding domain"/>
    <property type="match status" value="1"/>
</dbReference>
<proteinExistence type="predicted"/>
<dbReference type="InterPro" id="IPR051615">
    <property type="entry name" value="Transcr_Regulatory_Elem"/>
</dbReference>
<dbReference type="Gene3D" id="4.10.240.10">
    <property type="entry name" value="Zn(2)-C6 fungal-type DNA-binding domain"/>
    <property type="match status" value="1"/>
</dbReference>
<dbReference type="GO" id="GO:0005634">
    <property type="term" value="C:nucleus"/>
    <property type="evidence" value="ECO:0007669"/>
    <property type="project" value="UniProtKB-SubCell"/>
</dbReference>
<dbReference type="EMBL" id="JANBVN010000015">
    <property type="protein sequence ID" value="KAJ9162125.1"/>
    <property type="molecule type" value="Genomic_DNA"/>
</dbReference>
<dbReference type="CDD" id="cd00067">
    <property type="entry name" value="GAL4"/>
    <property type="match status" value="1"/>
</dbReference>
<sequence length="597" mass="65618">MASPTQTPPMSAPASAPASSRSDTGDEDVRSSVPRRACEKCTRSKRKCDKTSPTCGRCKRLGTRCNYDYDPSRRTSSIDGLQPRDHPRFSRWGGGISSLLAAVESFGEPQSPTITQLLAASRINWRKTCDSAHFPSIHRWFGIFSWQKIATTFGVRNDVDETPFEELRVPSADAALLLVCVWLSTQYLGPHKPGSQIEYSLYKGVKRTFTLLKCLMQPTLELMQCGALITLVEYGHGLFLTAHETLSETAAMVRIFGLTPGKYVEEEALKPWTAEEEEASTLWWCLFELDQLIHQDPTAKHLPFILPAPTGVDLLPPERDGNISCTTTTPPLRLPLSAPVHIMVGDRRRSAQSAVALHCALLWESRWTFRDPDGIVRPLPPAYSNTNAGPTSTRDQEQDALDASIRAILQAMVDQTDSWEVFCDCFSMCLSAMYALHVPSLPAIEELIVHHLLPTPQLPQLPTTPCTRHARESKALAALIFSTGFVSDLSRAFNGALEGDPSSRLAEGAVATAPAVQTCGVCLEVFLRLGDVVPAAREGFESVWRSAEWFTTRWGLGDVVLARVAGVRSRCGGIVVPDLPNVDCGEESEKGLRSRKS</sequence>
<keyword evidence="5" id="KW-0238">DNA-binding</keyword>
<reference evidence="10" key="1">
    <citation type="submission" date="2022-07" db="EMBL/GenBank/DDBJ databases">
        <title>Fungi with potential for degradation of polypropylene.</title>
        <authorList>
            <person name="Gostincar C."/>
        </authorList>
    </citation>
    <scope>NUCLEOTIDE SEQUENCE</scope>
    <source>
        <strain evidence="10">EXF-13287</strain>
    </source>
</reference>
<evidence type="ECO:0000256" key="3">
    <source>
        <dbReference type="ARBA" id="ARBA00022833"/>
    </source>
</evidence>
<dbReference type="CDD" id="cd12148">
    <property type="entry name" value="fungal_TF_MHR"/>
    <property type="match status" value="1"/>
</dbReference>
<keyword evidence="7" id="KW-0539">Nucleus</keyword>
<evidence type="ECO:0000256" key="6">
    <source>
        <dbReference type="ARBA" id="ARBA00023163"/>
    </source>
</evidence>
<feature type="domain" description="Zn(2)-C6 fungal-type" evidence="9">
    <location>
        <begin position="37"/>
        <end position="67"/>
    </location>
</feature>
<feature type="compositionally biased region" description="Basic and acidic residues" evidence="8">
    <location>
        <begin position="23"/>
        <end position="36"/>
    </location>
</feature>
<dbReference type="Proteomes" id="UP001174691">
    <property type="component" value="Unassembled WGS sequence"/>
</dbReference>
<dbReference type="Pfam" id="PF00172">
    <property type="entry name" value="Zn_clus"/>
    <property type="match status" value="1"/>
</dbReference>
<name>A0AA38VZX3_9PEZI</name>
<keyword evidence="6" id="KW-0804">Transcription</keyword>
<keyword evidence="11" id="KW-1185">Reference proteome</keyword>
<dbReference type="InterPro" id="IPR036864">
    <property type="entry name" value="Zn2-C6_fun-type_DNA-bd_sf"/>
</dbReference>
<dbReference type="GO" id="GO:0008270">
    <property type="term" value="F:zinc ion binding"/>
    <property type="evidence" value="ECO:0007669"/>
    <property type="project" value="InterPro"/>
</dbReference>
<dbReference type="InterPro" id="IPR001138">
    <property type="entry name" value="Zn2Cys6_DnaBD"/>
</dbReference>
<feature type="compositionally biased region" description="Pro residues" evidence="8">
    <location>
        <begin position="1"/>
        <end position="11"/>
    </location>
</feature>
<keyword evidence="2" id="KW-0479">Metal-binding</keyword>
<dbReference type="PANTHER" id="PTHR31313">
    <property type="entry name" value="TY1 ENHANCER ACTIVATOR"/>
    <property type="match status" value="1"/>
</dbReference>
<keyword evidence="4" id="KW-0805">Transcription regulation</keyword>
<dbReference type="PROSITE" id="PS50048">
    <property type="entry name" value="ZN2_CY6_FUNGAL_2"/>
    <property type="match status" value="1"/>
</dbReference>
<evidence type="ECO:0000256" key="4">
    <source>
        <dbReference type="ARBA" id="ARBA00023015"/>
    </source>
</evidence>